<feature type="region of interest" description="Disordered" evidence="1">
    <location>
        <begin position="1"/>
        <end position="94"/>
    </location>
</feature>
<dbReference type="OMA" id="ETPWSCT"/>
<evidence type="ECO:0000313" key="3">
    <source>
        <dbReference type="Proteomes" id="UP000011668"/>
    </source>
</evidence>
<feature type="region of interest" description="Disordered" evidence="1">
    <location>
        <begin position="112"/>
        <end position="175"/>
    </location>
</feature>
<feature type="compositionally biased region" description="Acidic residues" evidence="1">
    <location>
        <begin position="605"/>
        <end position="616"/>
    </location>
</feature>
<protein>
    <submittedName>
        <fullName evidence="2">Uncharacterized protein</fullName>
    </submittedName>
</protein>
<gene>
    <name evidence="2" type="ORF">AG1IA_09228</name>
</gene>
<sequence length="925" mass="99219">MFSTITNMLPNLSLQGSDKDTPTPSGNTINPFDKIMAVKRRLEGARTPHMIEHEPEPEQEEDKEDRKEAERKEKRKQKPLNEQTFVVVRPPPSVSNHPLNLQLQLIPPTIQQTNYQSRSASTSTTASTSSAGGERGYAAAGGVPNVPPISAGIQGKKEAQRQQTSDTQPDDDLLNRRANRSDLSLFYSSMGSSASVTSFSTVASTNTSSGGTRRIIPLYNLSAHNVLQNTVQDAGTDATVSRFRKRGIDIVGLGLLEPIEVHGSLPVGGTAGYTNGCQPPDIEGASDAGHGSIMGNSTGGSNLGHDESDHSPPSHSSHLRDSSAQSGVGGHLRPQSSRSNLRDRPSQSHLRGRTSPSPPSQLREVSTPPEELPKESAGKKFFGKLFKKKDVSTPTTPTSPGFLSPTSATPRGSMATSRNPVPGTVARPTSTYSARPTSVYSVVPPSPSTVTPATPTQASPQQPTMYLQPPVLGTQATLRSEVFPPVGRPAAYVWVLRKWTKGGGMFSGIVGTGGVDLARVGVEVRFEWVRGKKKRVDRGEYVPNGNGRPVSVVSLGEADNLGIPEAGSMRSVSPDVSRPRSRRGSRATRSGSPTKPRVQPSSGSDDGDESDPEDSETPWSCTLRVLPLDPGSSLPSPISPSSEPLKLRLAHLVPAPHHPKVIGQFKMPFPLPDVHVQNLELVPRSMNDPFGMGEGKGDGSGMIMTAEEIKDVVCTTGSARGMGGRFVRRALGRVTRVICGSVRSPSPRAEAHAVGSYVLSWNDLEYANGGEVIYYMHFIGFGHARIRLRVPEDASCPCGDRTGVEVRLRSSVRSGTLSTGRSAEEIGPGAMLIHDSNVVPKTWSLIDNQCHVSSVSNLSKESSGRLGLFGRVRNTGFIYNFLDTTFMNLCRSIGMIQVYPFIYISATVEVSGRQVQLVNPIIRPD</sequence>
<feature type="compositionally biased region" description="Basic and acidic residues" evidence="1">
    <location>
        <begin position="40"/>
        <end position="56"/>
    </location>
</feature>
<dbReference type="EMBL" id="AFRT01003095">
    <property type="protein sequence ID" value="ELU36741.1"/>
    <property type="molecule type" value="Genomic_DNA"/>
</dbReference>
<feature type="compositionally biased region" description="Low complexity" evidence="1">
    <location>
        <begin position="587"/>
        <end position="604"/>
    </location>
</feature>
<feature type="compositionally biased region" description="Polar residues" evidence="1">
    <location>
        <begin position="392"/>
        <end position="419"/>
    </location>
</feature>
<comment type="caution">
    <text evidence="2">The sequence shown here is derived from an EMBL/GenBank/DDBJ whole genome shotgun (WGS) entry which is preliminary data.</text>
</comment>
<organism evidence="2 3">
    <name type="scientific">Thanatephorus cucumeris (strain AG1-IA)</name>
    <name type="common">Rice sheath blight fungus</name>
    <name type="synonym">Rhizoctonia solani</name>
    <dbReference type="NCBI Taxonomy" id="983506"/>
    <lineage>
        <taxon>Eukaryota</taxon>
        <taxon>Fungi</taxon>
        <taxon>Dikarya</taxon>
        <taxon>Basidiomycota</taxon>
        <taxon>Agaricomycotina</taxon>
        <taxon>Agaricomycetes</taxon>
        <taxon>Cantharellales</taxon>
        <taxon>Ceratobasidiaceae</taxon>
        <taxon>Rhizoctonia</taxon>
        <taxon>Rhizoctonia solani AG-1</taxon>
    </lineage>
</organism>
<evidence type="ECO:0000313" key="2">
    <source>
        <dbReference type="EMBL" id="ELU36741.1"/>
    </source>
</evidence>
<dbReference type="AlphaFoldDB" id="L8WEY0"/>
<keyword evidence="3" id="KW-1185">Reference proteome</keyword>
<dbReference type="OrthoDB" id="2590746at2759"/>
<feature type="compositionally biased region" description="Polar residues" evidence="1">
    <location>
        <begin position="1"/>
        <end position="30"/>
    </location>
</feature>
<feature type="compositionally biased region" description="Low complexity" evidence="1">
    <location>
        <begin position="626"/>
        <end position="642"/>
    </location>
</feature>
<dbReference type="Proteomes" id="UP000011668">
    <property type="component" value="Unassembled WGS sequence"/>
</dbReference>
<reference evidence="2 3" key="1">
    <citation type="journal article" date="2013" name="Nat. Commun.">
        <title>The evolution and pathogenic mechanisms of the rice sheath blight pathogen.</title>
        <authorList>
            <person name="Zheng A."/>
            <person name="Lin R."/>
            <person name="Xu L."/>
            <person name="Qin P."/>
            <person name="Tang C."/>
            <person name="Ai P."/>
            <person name="Zhang D."/>
            <person name="Liu Y."/>
            <person name="Sun Z."/>
            <person name="Feng H."/>
            <person name="Wang Y."/>
            <person name="Chen Y."/>
            <person name="Liang X."/>
            <person name="Fu R."/>
            <person name="Li Q."/>
            <person name="Zhang J."/>
            <person name="Yu X."/>
            <person name="Xie Z."/>
            <person name="Ding L."/>
            <person name="Guan P."/>
            <person name="Tang J."/>
            <person name="Liang Y."/>
            <person name="Wang S."/>
            <person name="Deng Q."/>
            <person name="Li S."/>
            <person name="Zhu J."/>
            <person name="Wang L."/>
            <person name="Liu H."/>
            <person name="Li P."/>
        </authorList>
    </citation>
    <scope>NUCLEOTIDE SEQUENCE [LARGE SCALE GENOMIC DNA]</scope>
    <source>
        <strain evidence="3">AG-1 IA</strain>
    </source>
</reference>
<feature type="compositionally biased region" description="Low complexity" evidence="1">
    <location>
        <begin position="436"/>
        <end position="463"/>
    </location>
</feature>
<proteinExistence type="predicted"/>
<name>L8WEY0_THACA</name>
<evidence type="ECO:0000256" key="1">
    <source>
        <dbReference type="SAM" id="MobiDB-lite"/>
    </source>
</evidence>
<feature type="compositionally biased region" description="Low complexity" evidence="1">
    <location>
        <begin position="112"/>
        <end position="142"/>
    </location>
</feature>
<feature type="region of interest" description="Disordered" evidence="1">
    <location>
        <begin position="276"/>
        <end position="463"/>
    </location>
</feature>
<accession>L8WEY0</accession>
<feature type="region of interest" description="Disordered" evidence="1">
    <location>
        <begin position="562"/>
        <end position="642"/>
    </location>
</feature>
<dbReference type="HOGENOM" id="CLU_008090_0_0_1"/>